<dbReference type="GO" id="GO:0003700">
    <property type="term" value="F:DNA-binding transcription factor activity"/>
    <property type="evidence" value="ECO:0007669"/>
    <property type="project" value="InterPro"/>
</dbReference>
<dbReference type="PANTHER" id="PTHR33164:SF64">
    <property type="entry name" value="TRANSCRIPTIONAL REGULATOR SLYA"/>
    <property type="match status" value="1"/>
</dbReference>
<dbReference type="PANTHER" id="PTHR33164">
    <property type="entry name" value="TRANSCRIPTIONAL REGULATOR, MARR FAMILY"/>
    <property type="match status" value="1"/>
</dbReference>
<dbReference type="PRINTS" id="PR00598">
    <property type="entry name" value="HTHMARR"/>
</dbReference>
<reference evidence="5" key="1">
    <citation type="submission" date="2021-01" db="EMBL/GenBank/DDBJ databases">
        <title>Whole genome shotgun sequence of Actinoplanes cyaneus NBRC 14990.</title>
        <authorList>
            <person name="Komaki H."/>
            <person name="Tamura T."/>
        </authorList>
    </citation>
    <scope>NUCLEOTIDE SEQUENCE</scope>
    <source>
        <strain evidence="5">NBRC 14990</strain>
    </source>
</reference>
<proteinExistence type="predicted"/>
<gene>
    <name evidence="5" type="ORF">Acy02nite_75780</name>
</gene>
<dbReference type="Gene3D" id="1.10.10.10">
    <property type="entry name" value="Winged helix-like DNA-binding domain superfamily/Winged helix DNA-binding domain"/>
    <property type="match status" value="1"/>
</dbReference>
<feature type="domain" description="HTH marR-type" evidence="4">
    <location>
        <begin position="1"/>
        <end position="119"/>
    </location>
</feature>
<evidence type="ECO:0000256" key="3">
    <source>
        <dbReference type="ARBA" id="ARBA00023163"/>
    </source>
</evidence>
<dbReference type="SMART" id="SM00347">
    <property type="entry name" value="HTH_MARR"/>
    <property type="match status" value="1"/>
</dbReference>
<name>A0A919M8C8_9ACTN</name>
<keyword evidence="3" id="KW-0804">Transcription</keyword>
<evidence type="ECO:0000259" key="4">
    <source>
        <dbReference type="PROSITE" id="PS50995"/>
    </source>
</evidence>
<evidence type="ECO:0000313" key="6">
    <source>
        <dbReference type="Proteomes" id="UP000619479"/>
    </source>
</evidence>
<dbReference type="Proteomes" id="UP000619479">
    <property type="component" value="Unassembled WGS sequence"/>
</dbReference>
<accession>A0A919M8C8</accession>
<dbReference type="InterPro" id="IPR039422">
    <property type="entry name" value="MarR/SlyA-like"/>
</dbReference>
<evidence type="ECO:0000256" key="1">
    <source>
        <dbReference type="ARBA" id="ARBA00023015"/>
    </source>
</evidence>
<organism evidence="5 6">
    <name type="scientific">Actinoplanes cyaneus</name>
    <dbReference type="NCBI Taxonomy" id="52696"/>
    <lineage>
        <taxon>Bacteria</taxon>
        <taxon>Bacillati</taxon>
        <taxon>Actinomycetota</taxon>
        <taxon>Actinomycetes</taxon>
        <taxon>Micromonosporales</taxon>
        <taxon>Micromonosporaceae</taxon>
        <taxon>Actinoplanes</taxon>
    </lineage>
</organism>
<comment type="caution">
    <text evidence="5">The sequence shown here is derived from an EMBL/GenBank/DDBJ whole genome shotgun (WGS) entry which is preliminary data.</text>
</comment>
<dbReference type="PROSITE" id="PS50995">
    <property type="entry name" value="HTH_MARR_2"/>
    <property type="match status" value="1"/>
</dbReference>
<evidence type="ECO:0000313" key="5">
    <source>
        <dbReference type="EMBL" id="GID69697.1"/>
    </source>
</evidence>
<protein>
    <recommendedName>
        <fullName evidence="4">HTH marR-type domain-containing protein</fullName>
    </recommendedName>
</protein>
<dbReference type="SUPFAM" id="SSF46785">
    <property type="entry name" value="Winged helix' DNA-binding domain"/>
    <property type="match status" value="1"/>
</dbReference>
<keyword evidence="1" id="KW-0805">Transcription regulation</keyword>
<keyword evidence="2" id="KW-0238">DNA-binding</keyword>
<dbReference type="InterPro" id="IPR000835">
    <property type="entry name" value="HTH_MarR-typ"/>
</dbReference>
<keyword evidence="6" id="KW-1185">Reference proteome</keyword>
<dbReference type="GO" id="GO:0003677">
    <property type="term" value="F:DNA binding"/>
    <property type="evidence" value="ECO:0007669"/>
    <property type="project" value="UniProtKB-KW"/>
</dbReference>
<dbReference type="PROSITE" id="PS01117">
    <property type="entry name" value="HTH_MARR_1"/>
    <property type="match status" value="1"/>
</dbReference>
<dbReference type="InterPro" id="IPR023187">
    <property type="entry name" value="Tscrpt_reg_MarR-type_CS"/>
</dbReference>
<evidence type="ECO:0000256" key="2">
    <source>
        <dbReference type="ARBA" id="ARBA00023125"/>
    </source>
</evidence>
<dbReference type="InterPro" id="IPR036390">
    <property type="entry name" value="WH_DNA-bd_sf"/>
</dbReference>
<dbReference type="GO" id="GO:0006950">
    <property type="term" value="P:response to stress"/>
    <property type="evidence" value="ECO:0007669"/>
    <property type="project" value="TreeGrafter"/>
</dbReference>
<dbReference type="AlphaFoldDB" id="A0A919M8C8"/>
<dbReference type="InterPro" id="IPR036388">
    <property type="entry name" value="WH-like_DNA-bd_sf"/>
</dbReference>
<sequence>MGEDMARGLEARGLTRTRATALWTMARHDPLTQREVADLLGVTPRNVTKLVDALERDGFVTRTAHAGDRRAVLVLLTAKGKAAAELMDTEADAFARDLFGDLPPADLATLVRVLTSVTDRIGRAEPPS</sequence>
<dbReference type="EMBL" id="BOMH01000066">
    <property type="protein sequence ID" value="GID69697.1"/>
    <property type="molecule type" value="Genomic_DNA"/>
</dbReference>
<dbReference type="Pfam" id="PF12802">
    <property type="entry name" value="MarR_2"/>
    <property type="match status" value="1"/>
</dbReference>